<evidence type="ECO:0000256" key="1">
    <source>
        <dbReference type="SAM" id="Phobius"/>
    </source>
</evidence>
<dbReference type="AlphaFoldDB" id="A0A9Q7A9K4"/>
<keyword evidence="1" id="KW-0472">Membrane</keyword>
<dbReference type="PANTHER" id="PTHR39174:SF1">
    <property type="entry name" value="INNER MEMBRANE PROTEIN"/>
    <property type="match status" value="1"/>
</dbReference>
<evidence type="ECO:0000313" key="3">
    <source>
        <dbReference type="Proteomes" id="UP000671879"/>
    </source>
</evidence>
<reference evidence="3" key="1">
    <citation type="submission" date="2021-04" db="EMBL/GenBank/DDBJ databases">
        <title>A novel Synergistetes isolate from a pyrite-forming mixed culture.</title>
        <authorList>
            <person name="Bunk B."/>
            <person name="Sproer C."/>
            <person name="Spring S."/>
            <person name="Pester M."/>
        </authorList>
    </citation>
    <scope>NUCLEOTIDE SEQUENCE [LARGE SCALE GENOMIC DNA]</scope>
    <source>
        <strain evidence="3">J.5.4.2-T.3.5.2</strain>
    </source>
</reference>
<organism evidence="2 3">
    <name type="scientific">Aminithiophilus ramosus</name>
    <dbReference type="NCBI Taxonomy" id="3029084"/>
    <lineage>
        <taxon>Bacteria</taxon>
        <taxon>Thermotogati</taxon>
        <taxon>Synergistota</taxon>
        <taxon>Synergistia</taxon>
        <taxon>Synergistales</taxon>
        <taxon>Aminithiophilaceae</taxon>
        <taxon>Aminithiophilus</taxon>
    </lineage>
</organism>
<feature type="transmembrane region" description="Helical" evidence="1">
    <location>
        <begin position="18"/>
        <end position="35"/>
    </location>
</feature>
<dbReference type="Pfam" id="PF06196">
    <property type="entry name" value="DUF997"/>
    <property type="match status" value="1"/>
</dbReference>
<sequence>MAAPLKGRGRFRQADREALYALALALLNFLWWYATAYGLGSGPVETYRYIAGFPAWFFLSAIVGFLLFSFLAAAMVKLLFRDMPLDDEARR</sequence>
<keyword evidence="3" id="KW-1185">Reference proteome</keyword>
<feature type="transmembrane region" description="Helical" evidence="1">
    <location>
        <begin position="55"/>
        <end position="80"/>
    </location>
</feature>
<dbReference type="KEGG" id="aram:KAR29_03730"/>
<dbReference type="EMBL" id="CP072943">
    <property type="protein sequence ID" value="QTX33030.1"/>
    <property type="molecule type" value="Genomic_DNA"/>
</dbReference>
<name>A0A9Q7A9K4_9BACT</name>
<dbReference type="PANTHER" id="PTHR39174">
    <property type="entry name" value="INNER MEMBRANE PROTEIN-RELATED"/>
    <property type="match status" value="1"/>
</dbReference>
<dbReference type="Proteomes" id="UP000671879">
    <property type="component" value="Chromosome"/>
</dbReference>
<dbReference type="InterPro" id="IPR010398">
    <property type="entry name" value="DUF997"/>
</dbReference>
<keyword evidence="1" id="KW-0812">Transmembrane</keyword>
<dbReference type="RefSeq" id="WP_274374299.1">
    <property type="nucleotide sequence ID" value="NZ_CP072943.1"/>
</dbReference>
<evidence type="ECO:0000313" key="2">
    <source>
        <dbReference type="EMBL" id="QTX33030.1"/>
    </source>
</evidence>
<proteinExistence type="predicted"/>
<keyword evidence="1" id="KW-1133">Transmembrane helix</keyword>
<protein>
    <submittedName>
        <fullName evidence="2">YhdT family protein</fullName>
    </submittedName>
</protein>
<accession>A0A9Q7A9K4</accession>
<gene>
    <name evidence="2" type="ORF">KAR29_03730</name>
</gene>